<gene>
    <name evidence="1" type="ORF">PFFVO_05533</name>
</gene>
<protein>
    <submittedName>
        <fullName evidence="1">Uncharacterized protein</fullName>
    </submittedName>
</protein>
<sequence length="64" mass="8123">MHVYMYVFFKFNRKEIKREKIKSHHNMLTRVCFCNETFLIHKKVRMIKYYMATLNCLIFHYKKK</sequence>
<proteinExistence type="predicted"/>
<reference evidence="1 2" key="1">
    <citation type="submission" date="2013-02" db="EMBL/GenBank/DDBJ databases">
        <title>The Genome Annotation of Plasmodium falciparum Vietnam Oak-Knoll (FVO).</title>
        <authorList>
            <consortium name="The Broad Institute Genome Sequencing Platform"/>
            <consortium name="The Broad Institute Genome Sequencing Center for Infectious Disease"/>
            <person name="Neafsey D."/>
            <person name="Hoffman S."/>
            <person name="Volkman S."/>
            <person name="Rosenthal P."/>
            <person name="Walker B."/>
            <person name="Young S.K."/>
            <person name="Zeng Q."/>
            <person name="Gargeya S."/>
            <person name="Fitzgerald M."/>
            <person name="Haas B."/>
            <person name="Abouelleil A."/>
            <person name="Allen A.W."/>
            <person name="Alvarado L."/>
            <person name="Arachchi H.M."/>
            <person name="Berlin A.M."/>
            <person name="Chapman S.B."/>
            <person name="Gainer-Dewar J."/>
            <person name="Goldberg J."/>
            <person name="Griggs A."/>
            <person name="Gujja S."/>
            <person name="Hansen M."/>
            <person name="Howarth C."/>
            <person name="Imamovic A."/>
            <person name="Ireland A."/>
            <person name="Larimer J."/>
            <person name="McCowan C."/>
            <person name="Murphy C."/>
            <person name="Pearson M."/>
            <person name="Poon T.W."/>
            <person name="Priest M."/>
            <person name="Roberts A."/>
            <person name="Saif S."/>
            <person name="Shea T."/>
            <person name="Sisk P."/>
            <person name="Sykes S."/>
            <person name="Wortman J."/>
            <person name="Nusbaum C."/>
            <person name="Birren B."/>
        </authorList>
    </citation>
    <scope>NUCLEOTIDE SEQUENCE [LARGE SCALE GENOMIC DNA]</scope>
    <source>
        <strain evidence="2">Vietnam Oak-Knoll (FVO)</strain>
    </source>
</reference>
<evidence type="ECO:0000313" key="1">
    <source>
        <dbReference type="EMBL" id="ETW15239.1"/>
    </source>
</evidence>
<organism evidence="1 2">
    <name type="scientific">Plasmodium falciparum Vietnam Oak-Knoll</name>
    <name type="common">FVO</name>
    <dbReference type="NCBI Taxonomy" id="1036723"/>
    <lineage>
        <taxon>Eukaryota</taxon>
        <taxon>Sar</taxon>
        <taxon>Alveolata</taxon>
        <taxon>Apicomplexa</taxon>
        <taxon>Aconoidasida</taxon>
        <taxon>Haemosporida</taxon>
        <taxon>Plasmodiidae</taxon>
        <taxon>Plasmodium</taxon>
        <taxon>Plasmodium (Laverania)</taxon>
    </lineage>
</organism>
<dbReference type="AlphaFoldDB" id="A0A024UYE4"/>
<reference evidence="1 2" key="2">
    <citation type="submission" date="2013-02" db="EMBL/GenBank/DDBJ databases">
        <title>The Genome Sequence of Plasmodium falciparum Vietnam Oak-Knoll (FVO).</title>
        <authorList>
            <consortium name="The Broad Institute Genome Sequencing Platform"/>
            <consortium name="The Broad Institute Genome Sequencing Center for Infectious Disease"/>
            <person name="Neafsey D."/>
            <person name="Cheeseman I."/>
            <person name="Volkman S."/>
            <person name="Adams J."/>
            <person name="Walker B."/>
            <person name="Young S.K."/>
            <person name="Zeng Q."/>
            <person name="Gargeya S."/>
            <person name="Fitzgerald M."/>
            <person name="Haas B."/>
            <person name="Abouelleil A."/>
            <person name="Alvarado L."/>
            <person name="Arachchi H.M."/>
            <person name="Berlin A.M."/>
            <person name="Chapman S.B."/>
            <person name="Dewar J."/>
            <person name="Goldberg J."/>
            <person name="Griggs A."/>
            <person name="Gujja S."/>
            <person name="Hansen M."/>
            <person name="Howarth C."/>
            <person name="Imamovic A."/>
            <person name="Larimer J."/>
            <person name="McCowan C."/>
            <person name="Murphy C."/>
            <person name="Neiman D."/>
            <person name="Pearson M."/>
            <person name="Priest M."/>
            <person name="Roberts A."/>
            <person name="Saif S."/>
            <person name="Shea T."/>
            <person name="Sisk P."/>
            <person name="Sykes S."/>
            <person name="Wortman J."/>
            <person name="Nusbaum C."/>
            <person name="Birren B."/>
        </authorList>
    </citation>
    <scope>NUCLEOTIDE SEQUENCE [LARGE SCALE GENOMIC DNA]</scope>
    <source>
        <strain evidence="2">Vietnam Oak-Knoll (FVO)</strain>
    </source>
</reference>
<name>A0A024UYE4_PLAFA</name>
<dbReference type="Proteomes" id="UP000030690">
    <property type="component" value="Unassembled WGS sequence"/>
</dbReference>
<accession>A0A024UYE4</accession>
<evidence type="ECO:0000313" key="2">
    <source>
        <dbReference type="Proteomes" id="UP000030690"/>
    </source>
</evidence>
<dbReference type="EMBL" id="KI925184">
    <property type="protein sequence ID" value="ETW15239.1"/>
    <property type="molecule type" value="Genomic_DNA"/>
</dbReference>